<dbReference type="AlphaFoldDB" id="A0A135U8Z7"/>
<dbReference type="EMBL" id="JFFI01001636">
    <property type="protein sequence ID" value="KXH56878.1"/>
    <property type="molecule type" value="Genomic_DNA"/>
</dbReference>
<evidence type="ECO:0000313" key="2">
    <source>
        <dbReference type="EMBL" id="KXH56878.1"/>
    </source>
</evidence>
<dbReference type="OrthoDB" id="5326346at2759"/>
<dbReference type="STRING" id="1209931.A0A135U8Z7"/>
<dbReference type="Proteomes" id="UP000070121">
    <property type="component" value="Unassembled WGS sequence"/>
</dbReference>
<gene>
    <name evidence="2" type="ORF">CSAL01_06126</name>
</gene>
<sequence>MLRADAAESLICSAAAGGHRLHTHLQVVLPNGLTMSEESFHQIDPNGDVVLILRNPDAPFAVWEADLSSEENEELKAMRDTPSSFDDAVPVDVAAPYEEPLYYEPEPEPEAYSAPEPETEAYHEPEPELGAYVAPEPEVRDDPAVKYLVSSKHLALASRCFSAKLSGPWIEASVKHIDGCYHMDASDWDPEALLILMHVIHGKTRSVPRQIDLEMLAKLAVLVDYYDCHEVIELYCSELPLSAVAQRFAIQVKACVHTS</sequence>
<proteinExistence type="predicted"/>
<feature type="compositionally biased region" description="Low complexity" evidence="1">
    <location>
        <begin position="103"/>
        <end position="116"/>
    </location>
</feature>
<comment type="caution">
    <text evidence="2">The sequence shown here is derived from an EMBL/GenBank/DDBJ whole genome shotgun (WGS) entry which is preliminary data.</text>
</comment>
<evidence type="ECO:0008006" key="4">
    <source>
        <dbReference type="Google" id="ProtNLM"/>
    </source>
</evidence>
<feature type="region of interest" description="Disordered" evidence="1">
    <location>
        <begin position="103"/>
        <end position="124"/>
    </location>
</feature>
<evidence type="ECO:0000313" key="3">
    <source>
        <dbReference type="Proteomes" id="UP000070121"/>
    </source>
</evidence>
<dbReference type="SUPFAM" id="SSF54695">
    <property type="entry name" value="POZ domain"/>
    <property type="match status" value="1"/>
</dbReference>
<protein>
    <recommendedName>
        <fullName evidence="4">BTB domain-containing protein</fullName>
    </recommendedName>
</protein>
<name>A0A135U8Z7_9PEZI</name>
<accession>A0A135U8Z7</accession>
<dbReference type="Gene3D" id="3.30.710.10">
    <property type="entry name" value="Potassium Channel Kv1.1, Chain A"/>
    <property type="match status" value="1"/>
</dbReference>
<reference evidence="2 3" key="1">
    <citation type="submission" date="2014-02" db="EMBL/GenBank/DDBJ databases">
        <title>The genome sequence of Colletotrichum salicis CBS 607.94.</title>
        <authorList>
            <person name="Baroncelli R."/>
            <person name="Thon M.R."/>
        </authorList>
    </citation>
    <scope>NUCLEOTIDE SEQUENCE [LARGE SCALE GENOMIC DNA]</scope>
    <source>
        <strain evidence="2 3">CBS 607.94</strain>
    </source>
</reference>
<evidence type="ECO:0000256" key="1">
    <source>
        <dbReference type="SAM" id="MobiDB-lite"/>
    </source>
</evidence>
<keyword evidence="3" id="KW-1185">Reference proteome</keyword>
<organism evidence="2 3">
    <name type="scientific">Colletotrichum salicis</name>
    <dbReference type="NCBI Taxonomy" id="1209931"/>
    <lineage>
        <taxon>Eukaryota</taxon>
        <taxon>Fungi</taxon>
        <taxon>Dikarya</taxon>
        <taxon>Ascomycota</taxon>
        <taxon>Pezizomycotina</taxon>
        <taxon>Sordariomycetes</taxon>
        <taxon>Hypocreomycetidae</taxon>
        <taxon>Glomerellales</taxon>
        <taxon>Glomerellaceae</taxon>
        <taxon>Colletotrichum</taxon>
        <taxon>Colletotrichum acutatum species complex</taxon>
    </lineage>
</organism>
<dbReference type="InterPro" id="IPR011333">
    <property type="entry name" value="SKP1/BTB/POZ_sf"/>
</dbReference>